<keyword evidence="1" id="KW-0812">Transmembrane</keyword>
<organism evidence="4">
    <name type="scientific">Soboliphyme baturini</name>
    <dbReference type="NCBI Taxonomy" id="241478"/>
    <lineage>
        <taxon>Eukaryota</taxon>
        <taxon>Metazoa</taxon>
        <taxon>Ecdysozoa</taxon>
        <taxon>Nematoda</taxon>
        <taxon>Enoplea</taxon>
        <taxon>Dorylaimia</taxon>
        <taxon>Dioctophymatida</taxon>
        <taxon>Dioctophymatoidea</taxon>
        <taxon>Soboliphymatidae</taxon>
        <taxon>Soboliphyme</taxon>
    </lineage>
</organism>
<accession>A0A183IB72</accession>
<evidence type="ECO:0000313" key="3">
    <source>
        <dbReference type="Proteomes" id="UP000270296"/>
    </source>
</evidence>
<dbReference type="AlphaFoldDB" id="A0A183IB72"/>
<protein>
    <submittedName>
        <fullName evidence="2 4">Uncharacterized protein</fullName>
    </submittedName>
</protein>
<dbReference type="GO" id="GO:0005886">
    <property type="term" value="C:plasma membrane"/>
    <property type="evidence" value="ECO:0007669"/>
    <property type="project" value="InterPro"/>
</dbReference>
<dbReference type="WBParaSite" id="SBAD_0000088901-mRNA-1">
    <property type="protein sequence ID" value="SBAD_0000088901-mRNA-1"/>
    <property type="gene ID" value="SBAD_0000088901"/>
</dbReference>
<feature type="transmembrane region" description="Helical" evidence="1">
    <location>
        <begin position="54"/>
        <end position="71"/>
    </location>
</feature>
<dbReference type="Proteomes" id="UP000270296">
    <property type="component" value="Unassembled WGS sequence"/>
</dbReference>
<proteinExistence type="predicted"/>
<dbReference type="InterPro" id="IPR019319">
    <property type="entry name" value="Plg-R(KT)"/>
</dbReference>
<evidence type="ECO:0000313" key="4">
    <source>
        <dbReference type="WBParaSite" id="SBAD_0000088901-mRNA-1"/>
    </source>
</evidence>
<gene>
    <name evidence="2" type="ORF">SBAD_LOCUS866</name>
</gene>
<sequence>MGNPISKEVDEDPCNVKQRKLLREAADLKMKREIALENVMCEDELARKIASSRYLFWYTGLTIPPITIIALKE</sequence>
<dbReference type="Pfam" id="PF10166">
    <property type="entry name" value="DUF2368"/>
    <property type="match status" value="1"/>
</dbReference>
<keyword evidence="1" id="KW-1133">Transmembrane helix</keyword>
<evidence type="ECO:0000313" key="2">
    <source>
        <dbReference type="EMBL" id="VDO92407.1"/>
    </source>
</evidence>
<evidence type="ECO:0000256" key="1">
    <source>
        <dbReference type="SAM" id="Phobius"/>
    </source>
</evidence>
<keyword evidence="3" id="KW-1185">Reference proteome</keyword>
<reference evidence="2 3" key="2">
    <citation type="submission" date="2018-11" db="EMBL/GenBank/DDBJ databases">
        <authorList>
            <consortium name="Pathogen Informatics"/>
        </authorList>
    </citation>
    <scope>NUCLEOTIDE SEQUENCE [LARGE SCALE GENOMIC DNA]</scope>
</reference>
<name>A0A183IB72_9BILA</name>
<dbReference type="EMBL" id="UZAM01006646">
    <property type="protein sequence ID" value="VDO92407.1"/>
    <property type="molecule type" value="Genomic_DNA"/>
</dbReference>
<keyword evidence="1" id="KW-0472">Membrane</keyword>
<reference evidence="4" key="1">
    <citation type="submission" date="2016-06" db="UniProtKB">
        <authorList>
            <consortium name="WormBaseParasite"/>
        </authorList>
    </citation>
    <scope>IDENTIFICATION</scope>
</reference>